<gene>
    <name evidence="2" type="ORF">ASPGLDRAFT_45289</name>
</gene>
<feature type="compositionally biased region" description="Basic and acidic residues" evidence="1">
    <location>
        <begin position="134"/>
        <end position="146"/>
    </location>
</feature>
<keyword evidence="3" id="KW-1185">Reference proteome</keyword>
<organism evidence="2 3">
    <name type="scientific">Aspergillus glaucus CBS 516.65</name>
    <dbReference type="NCBI Taxonomy" id="1160497"/>
    <lineage>
        <taxon>Eukaryota</taxon>
        <taxon>Fungi</taxon>
        <taxon>Dikarya</taxon>
        <taxon>Ascomycota</taxon>
        <taxon>Pezizomycotina</taxon>
        <taxon>Eurotiomycetes</taxon>
        <taxon>Eurotiomycetidae</taxon>
        <taxon>Eurotiales</taxon>
        <taxon>Aspergillaceae</taxon>
        <taxon>Aspergillus</taxon>
        <taxon>Aspergillus subgen. Aspergillus</taxon>
    </lineage>
</organism>
<protein>
    <submittedName>
        <fullName evidence="2">Uncharacterized protein</fullName>
    </submittedName>
</protein>
<feature type="compositionally biased region" description="Basic residues" evidence="1">
    <location>
        <begin position="43"/>
        <end position="55"/>
    </location>
</feature>
<dbReference type="GeneID" id="34462470"/>
<dbReference type="EMBL" id="KV878893">
    <property type="protein sequence ID" value="OJJ86236.1"/>
    <property type="molecule type" value="Genomic_DNA"/>
</dbReference>
<dbReference type="AlphaFoldDB" id="A0A1L9VQQ9"/>
<evidence type="ECO:0000313" key="2">
    <source>
        <dbReference type="EMBL" id="OJJ86236.1"/>
    </source>
</evidence>
<sequence>MPRPHICVRCRKPKPAEEFKSQDAKAPFKTCLPCRMYFRKHYSSRGRLPRFHRPSVHSQEDQEQQQHSTDDSRAEVGESQSERGQAATSPSRNMPRPLPPGRGKNNSETQNPRDPGSTVPQPQSHQPPSPHPEPQPDSHQGPEHNSDTCAAQSEQANSIIHQFADPYTLSLFALPQLDPDRSCPIDGCTSCFTYSIRV</sequence>
<feature type="region of interest" description="Disordered" evidence="1">
    <location>
        <begin position="43"/>
        <end position="157"/>
    </location>
</feature>
<feature type="compositionally biased region" description="Polar residues" evidence="1">
    <location>
        <begin position="78"/>
        <end position="92"/>
    </location>
</feature>
<dbReference type="RefSeq" id="XP_022402930.1">
    <property type="nucleotide sequence ID" value="XM_022546209.1"/>
</dbReference>
<evidence type="ECO:0000256" key="1">
    <source>
        <dbReference type="SAM" id="MobiDB-lite"/>
    </source>
</evidence>
<name>A0A1L9VQQ9_ASPGL</name>
<evidence type="ECO:0000313" key="3">
    <source>
        <dbReference type="Proteomes" id="UP000184300"/>
    </source>
</evidence>
<dbReference type="Proteomes" id="UP000184300">
    <property type="component" value="Unassembled WGS sequence"/>
</dbReference>
<accession>A0A1L9VQQ9</accession>
<proteinExistence type="predicted"/>
<dbReference type="VEuPathDB" id="FungiDB:ASPGLDRAFT_45289"/>
<dbReference type="OrthoDB" id="10377013at2759"/>
<feature type="compositionally biased region" description="Polar residues" evidence="1">
    <location>
        <begin position="147"/>
        <end position="157"/>
    </location>
</feature>
<reference evidence="3" key="1">
    <citation type="journal article" date="2017" name="Genome Biol.">
        <title>Comparative genomics reveals high biological diversity and specific adaptations in the industrially and medically important fungal genus Aspergillus.</title>
        <authorList>
            <person name="de Vries R.P."/>
            <person name="Riley R."/>
            <person name="Wiebenga A."/>
            <person name="Aguilar-Osorio G."/>
            <person name="Amillis S."/>
            <person name="Uchima C.A."/>
            <person name="Anderluh G."/>
            <person name="Asadollahi M."/>
            <person name="Askin M."/>
            <person name="Barry K."/>
            <person name="Battaglia E."/>
            <person name="Bayram O."/>
            <person name="Benocci T."/>
            <person name="Braus-Stromeyer S.A."/>
            <person name="Caldana C."/>
            <person name="Canovas D."/>
            <person name="Cerqueira G.C."/>
            <person name="Chen F."/>
            <person name="Chen W."/>
            <person name="Choi C."/>
            <person name="Clum A."/>
            <person name="Dos Santos R.A."/>
            <person name="Damasio A.R."/>
            <person name="Diallinas G."/>
            <person name="Emri T."/>
            <person name="Fekete E."/>
            <person name="Flipphi M."/>
            <person name="Freyberg S."/>
            <person name="Gallo A."/>
            <person name="Gournas C."/>
            <person name="Habgood R."/>
            <person name="Hainaut M."/>
            <person name="Harispe M.L."/>
            <person name="Henrissat B."/>
            <person name="Hilden K.S."/>
            <person name="Hope R."/>
            <person name="Hossain A."/>
            <person name="Karabika E."/>
            <person name="Karaffa L."/>
            <person name="Karanyi Z."/>
            <person name="Krasevec N."/>
            <person name="Kuo A."/>
            <person name="Kusch H."/>
            <person name="LaButti K."/>
            <person name="Lagendijk E.L."/>
            <person name="Lapidus A."/>
            <person name="Levasseur A."/>
            <person name="Lindquist E."/>
            <person name="Lipzen A."/>
            <person name="Logrieco A.F."/>
            <person name="MacCabe A."/>
            <person name="Maekelae M.R."/>
            <person name="Malavazi I."/>
            <person name="Melin P."/>
            <person name="Meyer V."/>
            <person name="Mielnichuk N."/>
            <person name="Miskei M."/>
            <person name="Molnar A.P."/>
            <person name="Mule G."/>
            <person name="Ngan C.Y."/>
            <person name="Orejas M."/>
            <person name="Orosz E."/>
            <person name="Ouedraogo J.P."/>
            <person name="Overkamp K.M."/>
            <person name="Park H.-S."/>
            <person name="Perrone G."/>
            <person name="Piumi F."/>
            <person name="Punt P.J."/>
            <person name="Ram A.F."/>
            <person name="Ramon A."/>
            <person name="Rauscher S."/>
            <person name="Record E."/>
            <person name="Riano-Pachon D.M."/>
            <person name="Robert V."/>
            <person name="Roehrig J."/>
            <person name="Ruller R."/>
            <person name="Salamov A."/>
            <person name="Salih N.S."/>
            <person name="Samson R.A."/>
            <person name="Sandor E."/>
            <person name="Sanguinetti M."/>
            <person name="Schuetze T."/>
            <person name="Sepcic K."/>
            <person name="Shelest E."/>
            <person name="Sherlock G."/>
            <person name="Sophianopoulou V."/>
            <person name="Squina F.M."/>
            <person name="Sun H."/>
            <person name="Susca A."/>
            <person name="Todd R.B."/>
            <person name="Tsang A."/>
            <person name="Unkles S.E."/>
            <person name="van de Wiele N."/>
            <person name="van Rossen-Uffink D."/>
            <person name="Oliveira J.V."/>
            <person name="Vesth T.C."/>
            <person name="Visser J."/>
            <person name="Yu J.-H."/>
            <person name="Zhou M."/>
            <person name="Andersen M.R."/>
            <person name="Archer D.B."/>
            <person name="Baker S.E."/>
            <person name="Benoit I."/>
            <person name="Brakhage A.A."/>
            <person name="Braus G.H."/>
            <person name="Fischer R."/>
            <person name="Frisvad J.C."/>
            <person name="Goldman G.H."/>
            <person name="Houbraken J."/>
            <person name="Oakley B."/>
            <person name="Pocsi I."/>
            <person name="Scazzocchio C."/>
            <person name="Seiboth B."/>
            <person name="vanKuyk P.A."/>
            <person name="Wortman J."/>
            <person name="Dyer P.S."/>
            <person name="Grigoriev I.V."/>
        </authorList>
    </citation>
    <scope>NUCLEOTIDE SEQUENCE [LARGE SCALE GENOMIC DNA]</scope>
    <source>
        <strain evidence="3">CBS 516.65</strain>
    </source>
</reference>